<evidence type="ECO:0000313" key="3">
    <source>
        <dbReference type="Proteomes" id="UP001158986"/>
    </source>
</evidence>
<feature type="region of interest" description="Disordered" evidence="1">
    <location>
        <begin position="257"/>
        <end position="288"/>
    </location>
</feature>
<reference evidence="2 3" key="1">
    <citation type="submission" date="2021-11" db="EMBL/GenBank/DDBJ databases">
        <authorList>
            <person name="Islam A."/>
            <person name="Islam S."/>
            <person name="Flora M.S."/>
            <person name="Rahman M."/>
            <person name="Ziaur R.M."/>
            <person name="Epstein J.H."/>
            <person name="Hassan M."/>
            <person name="Klassen M."/>
            <person name="Woodard K."/>
            <person name="Webb A."/>
            <person name="Webby R.J."/>
            <person name="El Zowalaty M.E."/>
        </authorList>
    </citation>
    <scope>NUCLEOTIDE SEQUENCE [LARGE SCALE GENOMIC DNA]</scope>
    <source>
        <strain evidence="2">Pbs1</strain>
    </source>
</reference>
<feature type="compositionally biased region" description="Pro residues" evidence="1">
    <location>
        <begin position="271"/>
        <end position="283"/>
    </location>
</feature>
<name>A0ABN8CMK4_9STRA</name>
<sequence length="324" mass="34844">MELQDLVGRPLVPFFDSEEKVNDLLQFPEGGDKREEIKVDARVWDKNLGYFVYPSDQQMTTSTLVNIAVKSRESRTDSGSKLLLTPSMMLSSGVPVNSSAFDESDRRSITDSARPHSSSVKRGLKPKTTRSSTLGRRRKESEGGAEDVSTANAWSKKGKNKGSNTNSNGAQCSNNQQSRNGKQKEQLSASGKWAWSAFQSSPDPTELPLPPFLIKTIGCLSNGNESFPTVTSPALSPPRTPPSAQFANVPTMSPLPPGPPPTKAPQLVLPAVPPMPTAPPELAAPPEATAPDTISVELSMTQDLRKMLNIGDQGESGHCLPPLQ</sequence>
<organism evidence="2 3">
    <name type="scientific">Peronospora belbahrii</name>
    <dbReference type="NCBI Taxonomy" id="622444"/>
    <lineage>
        <taxon>Eukaryota</taxon>
        <taxon>Sar</taxon>
        <taxon>Stramenopiles</taxon>
        <taxon>Oomycota</taxon>
        <taxon>Peronosporomycetes</taxon>
        <taxon>Peronosporales</taxon>
        <taxon>Peronosporaceae</taxon>
        <taxon>Peronospora</taxon>
    </lineage>
</organism>
<dbReference type="Proteomes" id="UP001158986">
    <property type="component" value="Unassembled WGS sequence"/>
</dbReference>
<evidence type="ECO:0000313" key="2">
    <source>
        <dbReference type="EMBL" id="CAH0513191.1"/>
    </source>
</evidence>
<dbReference type="InterPro" id="IPR028322">
    <property type="entry name" value="PNRC-like_rgn"/>
</dbReference>
<comment type="caution">
    <text evidence="2">The sequence shown here is derived from an EMBL/GenBank/DDBJ whole genome shotgun (WGS) entry which is preliminary data.</text>
</comment>
<feature type="compositionally biased region" description="Polar residues" evidence="1">
    <location>
        <begin position="170"/>
        <end position="180"/>
    </location>
</feature>
<feature type="region of interest" description="Disordered" evidence="1">
    <location>
        <begin position="93"/>
        <end position="202"/>
    </location>
</feature>
<gene>
    <name evidence="2" type="ORF">PBS001_LOCUS9</name>
</gene>
<protein>
    <submittedName>
        <fullName evidence="2">Uncharacterized protein</fullName>
    </submittedName>
</protein>
<keyword evidence="3" id="KW-1185">Reference proteome</keyword>
<proteinExistence type="predicted"/>
<evidence type="ECO:0000256" key="1">
    <source>
        <dbReference type="SAM" id="MobiDB-lite"/>
    </source>
</evidence>
<accession>A0ABN8CMK4</accession>
<dbReference type="Pfam" id="PF15365">
    <property type="entry name" value="PNRC"/>
    <property type="match status" value="1"/>
</dbReference>
<dbReference type="EMBL" id="CAKLCB010000001">
    <property type="protein sequence ID" value="CAH0513191.1"/>
    <property type="molecule type" value="Genomic_DNA"/>
</dbReference>